<dbReference type="OrthoDB" id="1879366at2759"/>
<dbReference type="Proteomes" id="UP000799444">
    <property type="component" value="Unassembled WGS sequence"/>
</dbReference>
<sequence length="112" mass="11634">MSSEEAAPLQCAGATTYSALVDSLNSGDRVSILGIGGLGHLAIQFASKLGATVVVISSSRSKEGETKSFGAHEFYLMDKVDKMPALVDVLVITGSGMPPFDKIFKTGILARG</sequence>
<dbReference type="GO" id="GO:0016616">
    <property type="term" value="F:oxidoreductase activity, acting on the CH-OH group of donors, NAD or NADP as acceptor"/>
    <property type="evidence" value="ECO:0007669"/>
    <property type="project" value="InterPro"/>
</dbReference>
<evidence type="ECO:0000313" key="5">
    <source>
        <dbReference type="Proteomes" id="UP000799444"/>
    </source>
</evidence>
<gene>
    <name evidence="4" type="ORF">EJ04DRAFT_586232</name>
</gene>
<evidence type="ECO:0000313" key="4">
    <source>
        <dbReference type="EMBL" id="KAF2730517.1"/>
    </source>
</evidence>
<dbReference type="GO" id="GO:0046872">
    <property type="term" value="F:metal ion binding"/>
    <property type="evidence" value="ECO:0007669"/>
    <property type="project" value="UniProtKB-KW"/>
</dbReference>
<evidence type="ECO:0000256" key="2">
    <source>
        <dbReference type="ARBA" id="ARBA00022833"/>
    </source>
</evidence>
<evidence type="ECO:0000256" key="1">
    <source>
        <dbReference type="ARBA" id="ARBA00022723"/>
    </source>
</evidence>
<keyword evidence="5" id="KW-1185">Reference proteome</keyword>
<dbReference type="InterPro" id="IPR047109">
    <property type="entry name" value="CAD-like"/>
</dbReference>
<dbReference type="Gene3D" id="3.90.180.10">
    <property type="entry name" value="Medium-chain alcohol dehydrogenases, catalytic domain"/>
    <property type="match status" value="1"/>
</dbReference>
<comment type="caution">
    <text evidence="4">The sequence shown here is derived from an EMBL/GenBank/DDBJ whole genome shotgun (WGS) entry which is preliminary data.</text>
</comment>
<proteinExistence type="predicted"/>
<keyword evidence="2" id="KW-0862">Zinc</keyword>
<evidence type="ECO:0000256" key="3">
    <source>
        <dbReference type="ARBA" id="ARBA00023002"/>
    </source>
</evidence>
<dbReference type="AlphaFoldDB" id="A0A9P4QN82"/>
<reference evidence="4" key="1">
    <citation type="journal article" date="2020" name="Stud. Mycol.">
        <title>101 Dothideomycetes genomes: a test case for predicting lifestyles and emergence of pathogens.</title>
        <authorList>
            <person name="Haridas S."/>
            <person name="Albert R."/>
            <person name="Binder M."/>
            <person name="Bloem J."/>
            <person name="Labutti K."/>
            <person name="Salamov A."/>
            <person name="Andreopoulos B."/>
            <person name="Baker S."/>
            <person name="Barry K."/>
            <person name="Bills G."/>
            <person name="Bluhm B."/>
            <person name="Cannon C."/>
            <person name="Castanera R."/>
            <person name="Culley D."/>
            <person name="Daum C."/>
            <person name="Ezra D."/>
            <person name="Gonzalez J."/>
            <person name="Henrissat B."/>
            <person name="Kuo A."/>
            <person name="Liang C."/>
            <person name="Lipzen A."/>
            <person name="Lutzoni F."/>
            <person name="Magnuson J."/>
            <person name="Mondo S."/>
            <person name="Nolan M."/>
            <person name="Ohm R."/>
            <person name="Pangilinan J."/>
            <person name="Park H.-J."/>
            <person name="Ramirez L."/>
            <person name="Alfaro M."/>
            <person name="Sun H."/>
            <person name="Tritt A."/>
            <person name="Yoshinaga Y."/>
            <person name="Zwiers L.-H."/>
            <person name="Turgeon B."/>
            <person name="Goodwin S."/>
            <person name="Spatafora J."/>
            <person name="Crous P."/>
            <person name="Grigoriev I."/>
        </authorList>
    </citation>
    <scope>NUCLEOTIDE SEQUENCE</scope>
    <source>
        <strain evidence="4">CBS 125425</strain>
    </source>
</reference>
<name>A0A9P4QN82_9PLEO</name>
<dbReference type="PANTHER" id="PTHR42683">
    <property type="entry name" value="ALDEHYDE REDUCTASE"/>
    <property type="match status" value="1"/>
</dbReference>
<protein>
    <submittedName>
        <fullName evidence="4">NAD(P)-binding protein</fullName>
    </submittedName>
</protein>
<keyword evidence="1" id="KW-0479">Metal-binding</keyword>
<dbReference type="InterPro" id="IPR036291">
    <property type="entry name" value="NAD(P)-bd_dom_sf"/>
</dbReference>
<dbReference type="Gene3D" id="3.40.50.720">
    <property type="entry name" value="NAD(P)-binding Rossmann-like Domain"/>
    <property type="match status" value="1"/>
</dbReference>
<accession>A0A9P4QN82</accession>
<dbReference type="SUPFAM" id="SSF51735">
    <property type="entry name" value="NAD(P)-binding Rossmann-fold domains"/>
    <property type="match status" value="1"/>
</dbReference>
<keyword evidence="3" id="KW-0560">Oxidoreductase</keyword>
<dbReference type="EMBL" id="ML996216">
    <property type="protein sequence ID" value="KAF2730517.1"/>
    <property type="molecule type" value="Genomic_DNA"/>
</dbReference>
<organism evidence="4 5">
    <name type="scientific">Polyplosphaeria fusca</name>
    <dbReference type="NCBI Taxonomy" id="682080"/>
    <lineage>
        <taxon>Eukaryota</taxon>
        <taxon>Fungi</taxon>
        <taxon>Dikarya</taxon>
        <taxon>Ascomycota</taxon>
        <taxon>Pezizomycotina</taxon>
        <taxon>Dothideomycetes</taxon>
        <taxon>Pleosporomycetidae</taxon>
        <taxon>Pleosporales</taxon>
        <taxon>Tetraplosphaeriaceae</taxon>
        <taxon>Polyplosphaeria</taxon>
    </lineage>
</organism>